<dbReference type="InterPro" id="IPR000467">
    <property type="entry name" value="G_patch_dom"/>
</dbReference>
<feature type="compositionally biased region" description="Polar residues" evidence="1">
    <location>
        <begin position="312"/>
        <end position="330"/>
    </location>
</feature>
<accession>A0A0G4F3V9</accession>
<feature type="compositionally biased region" description="Basic and acidic residues" evidence="1">
    <location>
        <begin position="447"/>
        <end position="456"/>
    </location>
</feature>
<feature type="region of interest" description="Disordered" evidence="1">
    <location>
        <begin position="216"/>
        <end position="246"/>
    </location>
</feature>
<sequence length="638" mass="69359">MHYRPTRPIYSPRIKHKVECLVAKTRAVGEGREEFEIDILSWEQDSCRYYPFDWCRRDFMESPYFKADVRSRGNNRVVFLLLIDDQVPDEDRLPPLLRCVPGIWNLSGYGRLPDVCSVSSSRRPVSLGEIKDFIPEVSVLEGTEVVLVHVSSGILPQTPQKETGHAGESCGGAESLCGGLAPEHSTPVGRIGIGLGLSQPAASFPLQAADDHHVEVHGGRGEQGKEGGSEGEGDLQGSSREGESQEAVLVLTGPSGIGKSHLALTLVAMKAGKSSPYHLTVEEDLAGKEEEADESGEASVGDRDAEEHSGDRQTQQPSAGGDGQTAQSCLSDDRDPHPAERERATERSPYPVSVVDTDSLLYIERVRSPSSSNTNDTQSVSVCGELKRGHSHGEEREGGRTEKKSGWKGGNGCGEEERGTRSPDVSVTPGISAAASKDSLVLAVNESDGRSDREAGRAASESSEGEGILCTQSVQQEQQDRPALSETEKSSGTSSDDMSKETTADNQRLTGSQRGLPSHLRTRVKETELDSRLRGADAVVVGNRDPGLINEKIILSRLALPPPVSTKVLDSKKIETETEMGPRRDHDSEPEHVNQEGQRRPVLLLRLRRFGHIDHHCSVEESQRFFNKLLSEINEPAR</sequence>
<feature type="region of interest" description="Disordered" evidence="1">
    <location>
        <begin position="286"/>
        <end position="533"/>
    </location>
</feature>
<evidence type="ECO:0000313" key="3">
    <source>
        <dbReference type="EMBL" id="CEM06909.1"/>
    </source>
</evidence>
<feature type="compositionally biased region" description="Basic and acidic residues" evidence="1">
    <location>
        <begin position="385"/>
        <end position="405"/>
    </location>
</feature>
<dbReference type="VEuPathDB" id="CryptoDB:Cvel_152"/>
<feature type="region of interest" description="Disordered" evidence="1">
    <location>
        <begin position="576"/>
        <end position="597"/>
    </location>
</feature>
<gene>
    <name evidence="3" type="ORF">Cvel_152</name>
</gene>
<feature type="compositionally biased region" description="Basic and acidic residues" evidence="1">
    <location>
        <begin position="216"/>
        <end position="228"/>
    </location>
</feature>
<feature type="compositionally biased region" description="Polar residues" evidence="1">
    <location>
        <begin position="368"/>
        <end position="381"/>
    </location>
</feature>
<dbReference type="AlphaFoldDB" id="A0A0G4F3V9"/>
<feature type="compositionally biased region" description="Basic and acidic residues" evidence="1">
    <location>
        <begin position="523"/>
        <end position="533"/>
    </location>
</feature>
<proteinExistence type="predicted"/>
<protein>
    <recommendedName>
        <fullName evidence="2">G-patch domain-containing protein</fullName>
    </recommendedName>
</protein>
<evidence type="ECO:0000259" key="2">
    <source>
        <dbReference type="PROSITE" id="PS50174"/>
    </source>
</evidence>
<feature type="compositionally biased region" description="Basic and acidic residues" evidence="1">
    <location>
        <begin position="331"/>
        <end position="346"/>
    </location>
</feature>
<feature type="compositionally biased region" description="Basic and acidic residues" evidence="1">
    <location>
        <begin position="300"/>
        <end position="311"/>
    </location>
</feature>
<reference evidence="3" key="1">
    <citation type="submission" date="2014-11" db="EMBL/GenBank/DDBJ databases">
        <authorList>
            <person name="Otto D Thomas"/>
            <person name="Naeem Raeece"/>
        </authorList>
    </citation>
    <scope>NUCLEOTIDE SEQUENCE</scope>
</reference>
<feature type="compositionally biased region" description="Polar residues" evidence="1">
    <location>
        <begin position="504"/>
        <end position="515"/>
    </location>
</feature>
<dbReference type="EMBL" id="CDMZ01000111">
    <property type="protein sequence ID" value="CEM06909.1"/>
    <property type="molecule type" value="Genomic_DNA"/>
</dbReference>
<evidence type="ECO:0000256" key="1">
    <source>
        <dbReference type="SAM" id="MobiDB-lite"/>
    </source>
</evidence>
<feature type="domain" description="G-patch" evidence="2">
    <location>
        <begin position="394"/>
        <end position="423"/>
    </location>
</feature>
<dbReference type="GO" id="GO:0003676">
    <property type="term" value="F:nucleic acid binding"/>
    <property type="evidence" value="ECO:0007669"/>
    <property type="project" value="InterPro"/>
</dbReference>
<dbReference type="PROSITE" id="PS50174">
    <property type="entry name" value="G_PATCH"/>
    <property type="match status" value="1"/>
</dbReference>
<name>A0A0G4F3V9_9ALVE</name>
<organism evidence="3">
    <name type="scientific">Chromera velia CCMP2878</name>
    <dbReference type="NCBI Taxonomy" id="1169474"/>
    <lineage>
        <taxon>Eukaryota</taxon>
        <taxon>Sar</taxon>
        <taxon>Alveolata</taxon>
        <taxon>Colpodellida</taxon>
        <taxon>Chromeraceae</taxon>
        <taxon>Chromera</taxon>
    </lineage>
</organism>